<proteinExistence type="predicted"/>
<name>A0A238XEE5_9ACTN</name>
<accession>A0A238XEE5</accession>
<reference evidence="3 4" key="1">
    <citation type="submission" date="2017-06" db="EMBL/GenBank/DDBJ databases">
        <authorList>
            <person name="Kim H.J."/>
            <person name="Triplett B.A."/>
        </authorList>
    </citation>
    <scope>NUCLEOTIDE SEQUENCE [LARGE SCALE GENOMIC DNA]</scope>
    <source>
        <strain evidence="3 4">DSM 44272</strain>
    </source>
</reference>
<dbReference type="Pfam" id="PF13582">
    <property type="entry name" value="Reprolysin_3"/>
    <property type="match status" value="1"/>
</dbReference>
<feature type="transmembrane region" description="Helical" evidence="1">
    <location>
        <begin position="533"/>
        <end position="551"/>
    </location>
</feature>
<evidence type="ECO:0000313" key="4">
    <source>
        <dbReference type="Proteomes" id="UP000198403"/>
    </source>
</evidence>
<feature type="chain" id="PRO_5038697596" evidence="2">
    <location>
        <begin position="25"/>
        <end position="562"/>
    </location>
</feature>
<dbReference type="InterPro" id="IPR024079">
    <property type="entry name" value="MetalloPept_cat_dom_sf"/>
</dbReference>
<evidence type="ECO:0000313" key="3">
    <source>
        <dbReference type="EMBL" id="SNR57052.1"/>
    </source>
</evidence>
<dbReference type="InterPro" id="IPR006311">
    <property type="entry name" value="TAT_signal"/>
</dbReference>
<keyword evidence="4" id="KW-1185">Reference proteome</keyword>
<feature type="signal peptide" evidence="2">
    <location>
        <begin position="1"/>
        <end position="24"/>
    </location>
</feature>
<dbReference type="EMBL" id="FZNO01000013">
    <property type="protein sequence ID" value="SNR57052.1"/>
    <property type="molecule type" value="Genomic_DNA"/>
</dbReference>
<dbReference type="PROSITE" id="PS51318">
    <property type="entry name" value="TAT"/>
    <property type="match status" value="1"/>
</dbReference>
<dbReference type="AlphaFoldDB" id="A0A238XEE5"/>
<keyword evidence="1" id="KW-0472">Membrane</keyword>
<gene>
    <name evidence="3" type="ORF">SAMN06272737_11323</name>
</gene>
<evidence type="ECO:0000256" key="2">
    <source>
        <dbReference type="SAM" id="SignalP"/>
    </source>
</evidence>
<keyword evidence="2" id="KW-0732">Signal</keyword>
<dbReference type="GO" id="GO:0008237">
    <property type="term" value="F:metallopeptidase activity"/>
    <property type="evidence" value="ECO:0007669"/>
    <property type="project" value="InterPro"/>
</dbReference>
<organism evidence="3 4">
    <name type="scientific">Blastococcus mobilis</name>
    <dbReference type="NCBI Taxonomy" id="1938746"/>
    <lineage>
        <taxon>Bacteria</taxon>
        <taxon>Bacillati</taxon>
        <taxon>Actinomycetota</taxon>
        <taxon>Actinomycetes</taxon>
        <taxon>Geodermatophilales</taxon>
        <taxon>Geodermatophilaceae</taxon>
        <taxon>Blastococcus</taxon>
    </lineage>
</organism>
<sequence length="562" mass="56657">MSAARSAPAPAARRRLLRSFSVAAAVLSGIVAPAVLPGAVAAAEEPAGTTVVGRLVQAWAEAAPGEIAAGHAHEGPMSWVQPAQGDPVLIDTGGVEGVPAGSTVAVTVEGPTPDHSEDGGAEASPVVDTTVLAPPVVTPAPASARFTNEVTVAMVAPAGSDPKGDGTSLEQVVAAVNDRVAPFWSEQTDGAISLGVTAAHGWAAAPVNCEKPGLLWDEVAARVGFVPGPGKHLLLYVSRSSDCGYALAEVGSAPSSGGRMYVRDTATSVIAHEFGHNFGLGHSSGEQCDATVEGGSCRTVGYRDYYDVMGVSWSQLGSLNAPQAALLDALPVAQQQSIPVSGSAATVTLAPLAGRDGTRAIRLTDAEGVDYWLEYRTATRRDGWLADPANRFGLESGVLLRRAGGLPDTSVLLDATPSAAGGWDGDYRATLPVGTAVPVSGGDFSVVVQGVSPEGAVVSITPTRPATAVTPASPTPRAPRATVLPGTGPPAAEAPVATVGESAALRVPDHAGLGQRAPVALHSSADTAAGRGLLVPVAGSALAFALVLLAGRLRRRRRIAAC</sequence>
<dbReference type="OrthoDB" id="3758789at2"/>
<evidence type="ECO:0000256" key="1">
    <source>
        <dbReference type="SAM" id="Phobius"/>
    </source>
</evidence>
<dbReference type="RefSeq" id="WP_141137491.1">
    <property type="nucleotide sequence ID" value="NZ_FZNO01000013.1"/>
</dbReference>
<keyword evidence="1" id="KW-0812">Transmembrane</keyword>
<dbReference type="Gene3D" id="3.40.390.10">
    <property type="entry name" value="Collagenase (Catalytic Domain)"/>
    <property type="match status" value="1"/>
</dbReference>
<protein>
    <submittedName>
        <fullName evidence="3">Metallo-peptidase family M12B Reprolysin-like</fullName>
    </submittedName>
</protein>
<dbReference type="Proteomes" id="UP000198403">
    <property type="component" value="Unassembled WGS sequence"/>
</dbReference>
<keyword evidence="1" id="KW-1133">Transmembrane helix</keyword>
<dbReference type="SUPFAM" id="SSF55486">
    <property type="entry name" value="Metalloproteases ('zincins'), catalytic domain"/>
    <property type="match status" value="1"/>
</dbReference>